<feature type="region of interest" description="Disordered" evidence="1">
    <location>
        <begin position="158"/>
        <end position="180"/>
    </location>
</feature>
<keyword evidence="4" id="KW-1185">Reference proteome</keyword>
<dbReference type="SMART" id="SM00347">
    <property type="entry name" value="HTH_MARR"/>
    <property type="match status" value="1"/>
</dbReference>
<feature type="domain" description="HTH marR-type" evidence="2">
    <location>
        <begin position="51"/>
        <end position="147"/>
    </location>
</feature>
<dbReference type="RefSeq" id="WP_109328077.1">
    <property type="nucleotide sequence ID" value="NZ_CP021354.1"/>
</dbReference>
<accession>A0A2S2BSU2</accession>
<dbReference type="AlphaFoldDB" id="A0A2S2BSU2"/>
<dbReference type="InterPro" id="IPR000835">
    <property type="entry name" value="HTH_MarR-typ"/>
</dbReference>
<proteinExistence type="predicted"/>
<reference evidence="3 4" key="1">
    <citation type="submission" date="2017-05" db="EMBL/GenBank/DDBJ databases">
        <title>Isolation of Rhodococcus sp. S2-17 biodegrading of BP-3.</title>
        <authorList>
            <person name="Lee Y."/>
            <person name="Kim K.H."/>
            <person name="Chun B.H."/>
            <person name="Jung H.S."/>
            <person name="Jeon C.O."/>
        </authorList>
    </citation>
    <scope>NUCLEOTIDE SEQUENCE [LARGE SCALE GENOMIC DNA]</scope>
    <source>
        <strain evidence="3 4">S2-17</strain>
    </source>
</reference>
<dbReference type="InterPro" id="IPR036388">
    <property type="entry name" value="WH-like_DNA-bd_sf"/>
</dbReference>
<dbReference type="InterPro" id="IPR036390">
    <property type="entry name" value="WH_DNA-bd_sf"/>
</dbReference>
<dbReference type="Pfam" id="PF12802">
    <property type="entry name" value="MarR_2"/>
    <property type="match status" value="1"/>
</dbReference>
<dbReference type="OrthoDB" id="4485201at2"/>
<dbReference type="KEGG" id="roz:CBI38_08545"/>
<dbReference type="GO" id="GO:0003700">
    <property type="term" value="F:DNA-binding transcription factor activity"/>
    <property type="evidence" value="ECO:0007669"/>
    <property type="project" value="InterPro"/>
</dbReference>
<evidence type="ECO:0000313" key="4">
    <source>
        <dbReference type="Proteomes" id="UP000245711"/>
    </source>
</evidence>
<evidence type="ECO:0000259" key="2">
    <source>
        <dbReference type="SMART" id="SM00347"/>
    </source>
</evidence>
<sequence>MRVAEARESRYSCSVQHNEVESGESSASGVVAVHDELVRLVRQLVAGDGPPAGSPTFAQHSLLSYIARNPGCRATQISESFGVHRSTVSRQLRVCIDEGWVRAEAGPLRSGHPLTLTDAGVAVLAGADARRVEEVRDRMASWSDRDIAAFADHLRRFRHGGDDPSRRPSSFESNGDDTRA</sequence>
<gene>
    <name evidence="3" type="ORF">CBI38_08545</name>
</gene>
<dbReference type="Proteomes" id="UP000245711">
    <property type="component" value="Chromosome"/>
</dbReference>
<protein>
    <submittedName>
        <fullName evidence="3">MarR family transcriptional regulator</fullName>
    </submittedName>
</protein>
<organism evidence="3 4">
    <name type="scientific">Rhodococcus oxybenzonivorans</name>
    <dbReference type="NCBI Taxonomy" id="1990687"/>
    <lineage>
        <taxon>Bacteria</taxon>
        <taxon>Bacillati</taxon>
        <taxon>Actinomycetota</taxon>
        <taxon>Actinomycetes</taxon>
        <taxon>Mycobacteriales</taxon>
        <taxon>Nocardiaceae</taxon>
        <taxon>Rhodococcus</taxon>
    </lineage>
</organism>
<dbReference type="SUPFAM" id="SSF46785">
    <property type="entry name" value="Winged helix' DNA-binding domain"/>
    <property type="match status" value="1"/>
</dbReference>
<dbReference type="EMBL" id="CP021354">
    <property type="protein sequence ID" value="AWK71634.1"/>
    <property type="molecule type" value="Genomic_DNA"/>
</dbReference>
<dbReference type="Gene3D" id="1.10.10.10">
    <property type="entry name" value="Winged helix-like DNA-binding domain superfamily/Winged helix DNA-binding domain"/>
    <property type="match status" value="1"/>
</dbReference>
<evidence type="ECO:0000256" key="1">
    <source>
        <dbReference type="SAM" id="MobiDB-lite"/>
    </source>
</evidence>
<evidence type="ECO:0000313" key="3">
    <source>
        <dbReference type="EMBL" id="AWK71634.1"/>
    </source>
</evidence>
<name>A0A2S2BSU2_9NOCA</name>